<dbReference type="STRING" id="335992.SAR11_0078"/>
<keyword evidence="5" id="KW-1185">Reference proteome</keyword>
<feature type="domain" description="NAD-dependent epimerase/dehydratase" evidence="3">
    <location>
        <begin position="5"/>
        <end position="248"/>
    </location>
</feature>
<dbReference type="SUPFAM" id="SSF51735">
    <property type="entry name" value="NAD(P)-binding Rossmann-fold domains"/>
    <property type="match status" value="1"/>
</dbReference>
<evidence type="ECO:0000256" key="1">
    <source>
        <dbReference type="ARBA" id="ARBA00023002"/>
    </source>
</evidence>
<evidence type="ECO:0000313" key="4">
    <source>
        <dbReference type="EMBL" id="AAZ20902.1"/>
    </source>
</evidence>
<dbReference type="InterPro" id="IPR036291">
    <property type="entry name" value="NAD(P)-bd_dom_sf"/>
</dbReference>
<dbReference type="Gene3D" id="3.40.50.720">
    <property type="entry name" value="NAD(P)-binding Rossmann-like Domain"/>
    <property type="match status" value="1"/>
</dbReference>
<evidence type="ECO:0000313" key="5">
    <source>
        <dbReference type="Proteomes" id="UP000002528"/>
    </source>
</evidence>
<evidence type="ECO:0000259" key="3">
    <source>
        <dbReference type="Pfam" id="PF01370"/>
    </source>
</evidence>
<sequence length="339" mass="37378">MTDKVLLTGISGWIAKHIAIELLNSGYEVLGTVRSQNSLDETKKTLSEYISTDKLSFVELDLLKDDGWVEAAKDCKYIIHTASPYPMKSSRNREALVPAAKGGALRVLNAGIEANVEKIILTSSIVAMFKKPNRTNPYTFGESDWTDTDWSGSNDYTISKAKAEQAAWELMESKGLKDKLTVINPGGVFGDALDKKTNTSTSYVELFLKGKYPMAPNFGILISDVKDVARAHVLSIKNPKVNGRRLIIGSEVKKMLEVSKIMAEAFPKYAKKLPKKEMPNFVVKLISYLDSSVKIMLPDLGILMQTDTSYSEDLLGMKFKPAKESIVDAGNSVIRLGLV</sequence>
<dbReference type="HOGENOM" id="CLU_007383_9_2_5"/>
<organism evidence="4 5">
    <name type="scientific">Pelagibacter ubique (strain HTCC1062)</name>
    <dbReference type="NCBI Taxonomy" id="335992"/>
    <lineage>
        <taxon>Bacteria</taxon>
        <taxon>Pseudomonadati</taxon>
        <taxon>Pseudomonadota</taxon>
        <taxon>Alphaproteobacteria</taxon>
        <taxon>Candidatus Pelagibacterales</taxon>
        <taxon>Candidatus Pelagibacteraceae</taxon>
        <taxon>Candidatus Pelagibacter</taxon>
    </lineage>
</organism>
<dbReference type="OrthoDB" id="9778052at2"/>
<comment type="similarity">
    <text evidence="2">Belongs to the NAD(P)-dependent epimerase/dehydratase family. Dihydroflavonol-4-reductase subfamily.</text>
</comment>
<name>Q4FPI7_PELUB</name>
<dbReference type="InterPro" id="IPR001509">
    <property type="entry name" value="Epimerase_deHydtase"/>
</dbReference>
<dbReference type="Proteomes" id="UP000002528">
    <property type="component" value="Chromosome"/>
</dbReference>
<gene>
    <name evidence="4" type="ordered locus">SAR11_0078</name>
</gene>
<dbReference type="KEGG" id="pub:SAR11_0078"/>
<dbReference type="PANTHER" id="PTHR10366">
    <property type="entry name" value="NAD DEPENDENT EPIMERASE/DEHYDRATASE"/>
    <property type="match status" value="1"/>
</dbReference>
<reference evidence="4 5" key="1">
    <citation type="journal article" date="2005" name="Science">
        <title>Genome streamlining in a cosmopolitan oceanic bacterium.</title>
        <authorList>
            <person name="Giovannoni S.J."/>
            <person name="Tripp H.J."/>
            <person name="Givan S."/>
            <person name="Podar M."/>
            <person name="Vergin K.L."/>
            <person name="Baptista D."/>
            <person name="Bibbs L."/>
            <person name="Eads J."/>
            <person name="Richardson T.H."/>
            <person name="Noordewier M."/>
            <person name="Rappe M.S."/>
            <person name="Short J.M."/>
            <person name="Carrington J.C."/>
            <person name="Mathur E.J."/>
        </authorList>
    </citation>
    <scope>NUCLEOTIDE SEQUENCE [LARGE SCALE GENOMIC DNA]</scope>
    <source>
        <strain evidence="4 5">HTCC1062</strain>
    </source>
</reference>
<accession>Q4FPI7</accession>
<dbReference type="PANTHER" id="PTHR10366:SF564">
    <property type="entry name" value="STEROL-4-ALPHA-CARBOXYLATE 3-DEHYDROGENASE, DECARBOXYLATING"/>
    <property type="match status" value="1"/>
</dbReference>
<dbReference type="GeneID" id="66294581"/>
<dbReference type="InterPro" id="IPR050425">
    <property type="entry name" value="NAD(P)_dehydrat-like"/>
</dbReference>
<evidence type="ECO:0000256" key="2">
    <source>
        <dbReference type="ARBA" id="ARBA00023445"/>
    </source>
</evidence>
<dbReference type="AlphaFoldDB" id="Q4FPI7"/>
<dbReference type="Pfam" id="PF01370">
    <property type="entry name" value="Epimerase"/>
    <property type="match status" value="1"/>
</dbReference>
<dbReference type="GO" id="GO:0016616">
    <property type="term" value="F:oxidoreductase activity, acting on the CH-OH group of donors, NAD or NADP as acceptor"/>
    <property type="evidence" value="ECO:0007669"/>
    <property type="project" value="TreeGrafter"/>
</dbReference>
<dbReference type="RefSeq" id="WP_011281458.1">
    <property type="nucleotide sequence ID" value="NC_007205.1"/>
</dbReference>
<proteinExistence type="inferred from homology"/>
<dbReference type="eggNOG" id="COG0451">
    <property type="taxonomic scope" value="Bacteria"/>
</dbReference>
<keyword evidence="1" id="KW-0560">Oxidoreductase</keyword>
<protein>
    <submittedName>
        <fullName evidence="4">Possible NAD dependent epimerase/dehydratase protein</fullName>
    </submittedName>
</protein>
<dbReference type="EMBL" id="CP000084">
    <property type="protein sequence ID" value="AAZ20902.1"/>
    <property type="molecule type" value="Genomic_DNA"/>
</dbReference>